<dbReference type="Proteomes" id="UP000694412">
    <property type="component" value="Chromosome 20"/>
</dbReference>
<evidence type="ECO:0000256" key="1">
    <source>
        <dbReference type="SAM" id="Phobius"/>
    </source>
</evidence>
<dbReference type="GeneTree" id="ENSGT01070000257249"/>
<evidence type="ECO:0000313" key="3">
    <source>
        <dbReference type="Proteomes" id="UP000694412"/>
    </source>
</evidence>
<keyword evidence="1" id="KW-0812">Transmembrane</keyword>
<keyword evidence="1" id="KW-1133">Transmembrane helix</keyword>
<reference evidence="2" key="3">
    <citation type="submission" date="2025-09" db="UniProtKB">
        <authorList>
            <consortium name="Ensembl"/>
        </authorList>
    </citation>
    <scope>IDENTIFICATION</scope>
</reference>
<evidence type="ECO:0000313" key="2">
    <source>
        <dbReference type="Ensembl" id="ENSCJPP00005026827.1"/>
    </source>
</evidence>
<protein>
    <submittedName>
        <fullName evidence="2">Uncharacterized protein</fullName>
    </submittedName>
</protein>
<sequence>MKYPPVPLVSELTLPIFFCLSLPYLLILIIMVVWLRLLLNEGKLAACMGAVPCSNVEFGCQFFPGQRNSEII</sequence>
<reference evidence="2" key="2">
    <citation type="submission" date="2025-08" db="UniProtKB">
        <authorList>
            <consortium name="Ensembl"/>
        </authorList>
    </citation>
    <scope>IDENTIFICATION</scope>
</reference>
<dbReference type="AlphaFoldDB" id="A0A8C2UID7"/>
<feature type="transmembrane region" description="Helical" evidence="1">
    <location>
        <begin position="12"/>
        <end position="35"/>
    </location>
</feature>
<dbReference type="GO" id="GO:0045444">
    <property type="term" value="P:fat cell differentiation"/>
    <property type="evidence" value="ECO:0007669"/>
    <property type="project" value="InterPro"/>
</dbReference>
<reference evidence="2" key="1">
    <citation type="submission" date="2015-11" db="EMBL/GenBank/DDBJ databases">
        <authorList>
            <consortium name="International Coturnix japonica Genome Analysis Consortium"/>
            <person name="Warren W."/>
            <person name="Burt D.W."/>
            <person name="Antin P.B."/>
            <person name="Lanford R."/>
            <person name="Gros J."/>
            <person name="Wilson R.K."/>
        </authorList>
    </citation>
    <scope>NUCLEOTIDE SEQUENCE [LARGE SCALE GENOMIC DNA]</scope>
</reference>
<keyword evidence="1" id="KW-0472">Membrane</keyword>
<accession>A0A8C2UID7</accession>
<proteinExistence type="predicted"/>
<organism evidence="2 3">
    <name type="scientific">Coturnix japonica</name>
    <name type="common">Japanese quail</name>
    <name type="synonym">Coturnix coturnix japonica</name>
    <dbReference type="NCBI Taxonomy" id="93934"/>
    <lineage>
        <taxon>Eukaryota</taxon>
        <taxon>Metazoa</taxon>
        <taxon>Chordata</taxon>
        <taxon>Craniata</taxon>
        <taxon>Vertebrata</taxon>
        <taxon>Euteleostomi</taxon>
        <taxon>Archelosauria</taxon>
        <taxon>Archosauria</taxon>
        <taxon>Dinosauria</taxon>
        <taxon>Saurischia</taxon>
        <taxon>Theropoda</taxon>
        <taxon>Coelurosauria</taxon>
        <taxon>Aves</taxon>
        <taxon>Neognathae</taxon>
        <taxon>Galloanserae</taxon>
        <taxon>Galliformes</taxon>
        <taxon>Phasianidae</taxon>
        <taxon>Perdicinae</taxon>
        <taxon>Coturnix</taxon>
    </lineage>
</organism>
<name>A0A8C2UID7_COTJA</name>
<dbReference type="Pfam" id="PF15202">
    <property type="entry name" value="Adipogenin"/>
    <property type="match status" value="1"/>
</dbReference>
<dbReference type="InterPro" id="IPR027938">
    <property type="entry name" value="Adipogenin"/>
</dbReference>
<keyword evidence="3" id="KW-1185">Reference proteome</keyword>
<dbReference type="Ensembl" id="ENSCJPT00005036337.1">
    <property type="protein sequence ID" value="ENSCJPP00005026827.1"/>
    <property type="gene ID" value="ENSCJPG00005020843.1"/>
</dbReference>